<name>X6NVJ9_RETFI</name>
<reference evidence="2 3" key="1">
    <citation type="journal article" date="2013" name="Curr. Biol.">
        <title>The Genome of the Foraminiferan Reticulomyxa filosa.</title>
        <authorList>
            <person name="Glockner G."/>
            <person name="Hulsmann N."/>
            <person name="Schleicher M."/>
            <person name="Noegel A.A."/>
            <person name="Eichinger L."/>
            <person name="Gallinger C."/>
            <person name="Pawlowski J."/>
            <person name="Sierra R."/>
            <person name="Euteneuer U."/>
            <person name="Pillet L."/>
            <person name="Moustafa A."/>
            <person name="Platzer M."/>
            <person name="Groth M."/>
            <person name="Szafranski K."/>
            <person name="Schliwa M."/>
        </authorList>
    </citation>
    <scope>NUCLEOTIDE SEQUENCE [LARGE SCALE GENOMIC DNA]</scope>
</reference>
<feature type="region of interest" description="Disordered" evidence="1">
    <location>
        <begin position="95"/>
        <end position="114"/>
    </location>
</feature>
<feature type="region of interest" description="Disordered" evidence="1">
    <location>
        <begin position="165"/>
        <end position="198"/>
    </location>
</feature>
<organism evidence="2 3">
    <name type="scientific">Reticulomyxa filosa</name>
    <dbReference type="NCBI Taxonomy" id="46433"/>
    <lineage>
        <taxon>Eukaryota</taxon>
        <taxon>Sar</taxon>
        <taxon>Rhizaria</taxon>
        <taxon>Retaria</taxon>
        <taxon>Foraminifera</taxon>
        <taxon>Monothalamids</taxon>
        <taxon>Reticulomyxidae</taxon>
        <taxon>Reticulomyxa</taxon>
    </lineage>
</organism>
<evidence type="ECO:0000256" key="1">
    <source>
        <dbReference type="SAM" id="MobiDB-lite"/>
    </source>
</evidence>
<keyword evidence="3" id="KW-1185">Reference proteome</keyword>
<accession>X6NVJ9</accession>
<evidence type="ECO:0000313" key="2">
    <source>
        <dbReference type="EMBL" id="ETO30036.1"/>
    </source>
</evidence>
<sequence>MMKQIGFYISCGEKKEKENSHKTIMDYCSEHLQNHGYSHSLFLRLNYLIYYEAKLCIQVAFQETVLEEFDHHEIQHTKSPSYDLRSWSNVDETEKISPIDGHSTKRQSTQRRPTQERYIALPQQGRTARVVNHEVLVTFKWKYAERFFLLREAVLENYLLKDIPPIPQKKSKPENDISPLDSENETTSVNANKSEDDNDNEEMLVYKIQLPSKFTSSSALELLSNVLERQDITLTADQLNELDNCYHKTCFVLFCFVAEMMIIRLGMSHAFNEYLLYTMVAREKIERSEEERGRACLVIREYKHFETHKLNISLTPFKQWRVFTIDLEHLQIFG</sequence>
<gene>
    <name evidence="2" type="ORF">RFI_07089</name>
</gene>
<dbReference type="AlphaFoldDB" id="X6NVJ9"/>
<proteinExistence type="predicted"/>
<evidence type="ECO:0000313" key="3">
    <source>
        <dbReference type="Proteomes" id="UP000023152"/>
    </source>
</evidence>
<dbReference type="Proteomes" id="UP000023152">
    <property type="component" value="Unassembled WGS sequence"/>
</dbReference>
<feature type="non-terminal residue" evidence="2">
    <location>
        <position position="334"/>
    </location>
</feature>
<dbReference type="EMBL" id="ASPP01005709">
    <property type="protein sequence ID" value="ETO30036.1"/>
    <property type="molecule type" value="Genomic_DNA"/>
</dbReference>
<protein>
    <submittedName>
        <fullName evidence="2">Uncharacterized protein</fullName>
    </submittedName>
</protein>
<comment type="caution">
    <text evidence="2">The sequence shown here is derived from an EMBL/GenBank/DDBJ whole genome shotgun (WGS) entry which is preliminary data.</text>
</comment>